<feature type="binding site" evidence="6">
    <location>
        <begin position="173"/>
        <end position="180"/>
    </location>
    <ligand>
        <name>NAD(+)</name>
        <dbReference type="ChEBI" id="CHEBI:57540"/>
    </ligand>
</feature>
<dbReference type="InterPro" id="IPR016156">
    <property type="entry name" value="FAD/NAD-linked_Rdtase_dimer_sf"/>
</dbReference>
<keyword evidence="4" id="KW-0560">Oxidoreductase</keyword>
<dbReference type="Gene3D" id="3.50.50.60">
    <property type="entry name" value="FAD/NAD(P)-binding domain"/>
    <property type="match status" value="2"/>
</dbReference>
<dbReference type="FunFam" id="3.30.390.30:FF:000001">
    <property type="entry name" value="Dihydrolipoyl dehydrogenase"/>
    <property type="match status" value="1"/>
</dbReference>
<gene>
    <name evidence="9" type="ORF">LTR09_007761</name>
</gene>
<evidence type="ECO:0000313" key="9">
    <source>
        <dbReference type="EMBL" id="KAK3051012.1"/>
    </source>
</evidence>
<comment type="similarity">
    <text evidence="1">Belongs to the class-I pyridine nucleotide-disulfide oxidoreductase family.</text>
</comment>
<dbReference type="Gene3D" id="3.30.390.30">
    <property type="match status" value="1"/>
</dbReference>
<keyword evidence="6" id="KW-0547">Nucleotide-binding</keyword>
<keyword evidence="3 6" id="KW-0274">FAD</keyword>
<comment type="caution">
    <text evidence="9">The sequence shown here is derived from an EMBL/GenBank/DDBJ whole genome shotgun (WGS) entry which is preliminary data.</text>
</comment>
<dbReference type="GO" id="GO:0003955">
    <property type="term" value="F:NAD(P)H dehydrogenase (quinone) activity"/>
    <property type="evidence" value="ECO:0007669"/>
    <property type="project" value="TreeGrafter"/>
</dbReference>
<feature type="binding site" evidence="6">
    <location>
        <position position="304"/>
    </location>
    <ligand>
        <name>FAD</name>
        <dbReference type="ChEBI" id="CHEBI:57692"/>
    </ligand>
</feature>
<comment type="cofactor">
    <cofactor evidence="6">
        <name>FAD</name>
        <dbReference type="ChEBI" id="CHEBI:57692"/>
    </cofactor>
    <text evidence="6">Binds 1 FAD per subunit.</text>
</comment>
<sequence>MSFNKEVEHYDLVSLEAVKPADISHGPSPVLKASDVPPLRTNGMARLAQMSLLSAHGEMFRLRKGSGEGKTDMKAVKRRKDDMVDGLMQMHKGNFDKNAVEMIWGDGKFTGPKTIEVTDLEGTKRVLKADVIIVCTGSRAIINDIPGLKEADPLTHVELLDREELPSHLIVLGGGYIALEMSQAMRRLGSAVTVLEHNERILQQEDADITAMLKDILDAEGVQILTSTSINKVSKSGQSVTLKGTKSGQPFQITGSHVLCATGRLPNNQNIGLEEAGINLDSKGFVVVDEWNRATTDGVFAVGDCAGSPNFTHVAYDDFRIVREYLTGKQGPSDRRSGRQVPFTLFTDPELAHIGLREHEATAKGLEYRLTKLPMAASLRTRTLGETEGFAKALISADDDTILGFTALGAGVGDLLPVVQLAMKRGLPYTDIADLVITHPTLSEGLVALFGAVPPRS</sequence>
<dbReference type="PRINTS" id="PR00411">
    <property type="entry name" value="PNDRDTASEI"/>
</dbReference>
<keyword evidence="6" id="KW-0520">NAD</keyword>
<dbReference type="SUPFAM" id="SSF51905">
    <property type="entry name" value="FAD/NAD(P)-binding domain"/>
    <property type="match status" value="1"/>
</dbReference>
<name>A0AAJ0DC55_9PEZI</name>
<dbReference type="Pfam" id="PF02852">
    <property type="entry name" value="Pyr_redox_dim"/>
    <property type="match status" value="1"/>
</dbReference>
<dbReference type="PIRSF" id="PIRSF000350">
    <property type="entry name" value="Mercury_reductase_MerA"/>
    <property type="match status" value="1"/>
</dbReference>
<keyword evidence="10" id="KW-1185">Reference proteome</keyword>
<dbReference type="PANTHER" id="PTHR43014">
    <property type="entry name" value="MERCURIC REDUCTASE"/>
    <property type="match status" value="1"/>
</dbReference>
<evidence type="ECO:0000256" key="2">
    <source>
        <dbReference type="ARBA" id="ARBA00022630"/>
    </source>
</evidence>
<dbReference type="InterPro" id="IPR001100">
    <property type="entry name" value="Pyr_nuc-diS_OxRdtase"/>
</dbReference>
<reference evidence="9" key="1">
    <citation type="submission" date="2023-04" db="EMBL/GenBank/DDBJ databases">
        <title>Black Yeasts Isolated from many extreme environments.</title>
        <authorList>
            <person name="Coleine C."/>
            <person name="Stajich J.E."/>
            <person name="Selbmann L."/>
        </authorList>
    </citation>
    <scope>NUCLEOTIDE SEQUENCE</scope>
    <source>
        <strain evidence="9">CCFEE 5312</strain>
    </source>
</reference>
<organism evidence="9 10">
    <name type="scientific">Extremus antarcticus</name>
    <dbReference type="NCBI Taxonomy" id="702011"/>
    <lineage>
        <taxon>Eukaryota</taxon>
        <taxon>Fungi</taxon>
        <taxon>Dikarya</taxon>
        <taxon>Ascomycota</taxon>
        <taxon>Pezizomycotina</taxon>
        <taxon>Dothideomycetes</taxon>
        <taxon>Dothideomycetidae</taxon>
        <taxon>Mycosphaerellales</taxon>
        <taxon>Extremaceae</taxon>
        <taxon>Extremus</taxon>
    </lineage>
</organism>
<dbReference type="InterPro" id="IPR023753">
    <property type="entry name" value="FAD/NAD-binding_dom"/>
</dbReference>
<feature type="domain" description="FAD/NAD(P)-binding" evidence="8">
    <location>
        <begin position="83"/>
        <end position="317"/>
    </location>
</feature>
<accession>A0AAJ0DC55</accession>
<keyword evidence="2" id="KW-0285">Flavoprotein</keyword>
<proteinExistence type="inferred from homology"/>
<dbReference type="Proteomes" id="UP001271007">
    <property type="component" value="Unassembled WGS sequence"/>
</dbReference>
<dbReference type="InterPro" id="IPR004099">
    <property type="entry name" value="Pyr_nucl-diS_OxRdtase_dimer"/>
</dbReference>
<feature type="domain" description="Pyridine nucleotide-disulphide oxidoreductase dimerisation" evidence="7">
    <location>
        <begin position="341"/>
        <end position="447"/>
    </location>
</feature>
<feature type="active site" description="Proton acceptor" evidence="5">
    <location>
        <position position="439"/>
    </location>
</feature>
<evidence type="ECO:0000259" key="8">
    <source>
        <dbReference type="Pfam" id="PF07992"/>
    </source>
</evidence>
<feature type="binding site" evidence="6">
    <location>
        <position position="107"/>
    </location>
    <ligand>
        <name>FAD</name>
        <dbReference type="ChEBI" id="CHEBI:57692"/>
    </ligand>
</feature>
<evidence type="ECO:0000256" key="5">
    <source>
        <dbReference type="PIRSR" id="PIRSR000350-2"/>
    </source>
</evidence>
<dbReference type="EMBL" id="JAWDJX010000028">
    <property type="protein sequence ID" value="KAK3051012.1"/>
    <property type="molecule type" value="Genomic_DNA"/>
</dbReference>
<dbReference type="GO" id="GO:0005759">
    <property type="term" value="C:mitochondrial matrix"/>
    <property type="evidence" value="ECO:0007669"/>
    <property type="project" value="UniProtKB-ARBA"/>
</dbReference>
<feature type="binding site" evidence="6">
    <location>
        <position position="196"/>
    </location>
    <ligand>
        <name>NAD(+)</name>
        <dbReference type="ChEBI" id="CHEBI:57540"/>
    </ligand>
</feature>
<evidence type="ECO:0000256" key="1">
    <source>
        <dbReference type="ARBA" id="ARBA00007532"/>
    </source>
</evidence>
<evidence type="ECO:0000256" key="3">
    <source>
        <dbReference type="ARBA" id="ARBA00022827"/>
    </source>
</evidence>
<feature type="binding site" evidence="6">
    <location>
        <begin position="136"/>
        <end position="138"/>
    </location>
    <ligand>
        <name>FAD</name>
        <dbReference type="ChEBI" id="CHEBI:57692"/>
    </ligand>
</feature>
<evidence type="ECO:0000259" key="7">
    <source>
        <dbReference type="Pfam" id="PF02852"/>
    </source>
</evidence>
<dbReference type="PANTHER" id="PTHR43014:SF2">
    <property type="entry name" value="MERCURIC REDUCTASE"/>
    <property type="match status" value="1"/>
</dbReference>
<dbReference type="SUPFAM" id="SSF55424">
    <property type="entry name" value="FAD/NAD-linked reductases, dimerisation (C-terminal) domain"/>
    <property type="match status" value="1"/>
</dbReference>
<feature type="binding site" evidence="6">
    <location>
        <position position="263"/>
    </location>
    <ligand>
        <name>NAD(+)</name>
        <dbReference type="ChEBI" id="CHEBI:57540"/>
    </ligand>
</feature>
<evidence type="ECO:0000256" key="6">
    <source>
        <dbReference type="PIRSR" id="PIRSR000350-3"/>
    </source>
</evidence>
<evidence type="ECO:0000256" key="4">
    <source>
        <dbReference type="ARBA" id="ARBA00023002"/>
    </source>
</evidence>
<evidence type="ECO:0000313" key="10">
    <source>
        <dbReference type="Proteomes" id="UP001271007"/>
    </source>
</evidence>
<dbReference type="PRINTS" id="PR00368">
    <property type="entry name" value="FADPNR"/>
</dbReference>
<dbReference type="Pfam" id="PF07992">
    <property type="entry name" value="Pyr_redox_2"/>
    <property type="match status" value="1"/>
</dbReference>
<dbReference type="GO" id="GO:0050660">
    <property type="term" value="F:flavin adenine dinucleotide binding"/>
    <property type="evidence" value="ECO:0007669"/>
    <property type="project" value="TreeGrafter"/>
</dbReference>
<protein>
    <submittedName>
        <fullName evidence="9">Uncharacterized protein</fullName>
    </submittedName>
</protein>
<dbReference type="InterPro" id="IPR036188">
    <property type="entry name" value="FAD/NAD-bd_sf"/>
</dbReference>
<dbReference type="AlphaFoldDB" id="A0AAJ0DC55"/>